<dbReference type="RefSeq" id="XP_031866647.1">
    <property type="nucleotide sequence ID" value="XM_032017216.1"/>
</dbReference>
<feature type="domain" description="DUF7770" evidence="1">
    <location>
        <begin position="40"/>
        <end position="183"/>
    </location>
</feature>
<dbReference type="Proteomes" id="UP000254866">
    <property type="component" value="Unassembled WGS sequence"/>
</dbReference>
<accession>A0A370TEN4</accession>
<dbReference type="Pfam" id="PF24968">
    <property type="entry name" value="DUF7770"/>
    <property type="match status" value="1"/>
</dbReference>
<organism evidence="2 3">
    <name type="scientific">Venustampulla echinocandica</name>
    <dbReference type="NCBI Taxonomy" id="2656787"/>
    <lineage>
        <taxon>Eukaryota</taxon>
        <taxon>Fungi</taxon>
        <taxon>Dikarya</taxon>
        <taxon>Ascomycota</taxon>
        <taxon>Pezizomycotina</taxon>
        <taxon>Leotiomycetes</taxon>
        <taxon>Helotiales</taxon>
        <taxon>Pleuroascaceae</taxon>
        <taxon>Venustampulla</taxon>
    </lineage>
</organism>
<evidence type="ECO:0000313" key="3">
    <source>
        <dbReference type="Proteomes" id="UP000254866"/>
    </source>
</evidence>
<dbReference type="AlphaFoldDB" id="A0A370TEN4"/>
<sequence length="183" mass="19821">MPLIYIPKPLANTAPSQVITAIYFCAYAPTGVSGPAESSPSSSAKLTNHWVIYFAISSTHSIRFDPSPTGQNSSLDLIITSKHYAFTENAAKVSHLTPAAGLTVGQVIDHIVNSKYDQYQFSFSGQGCRYWVYSIATLLRSAGYLTSDAEVDAAARTLQVVWTTRGEPVADVQQTGMTQGIFY</sequence>
<dbReference type="STRING" id="2656787.A0A370TEN4"/>
<proteinExistence type="predicted"/>
<comment type="caution">
    <text evidence="2">The sequence shown here is derived from an EMBL/GenBank/DDBJ whole genome shotgun (WGS) entry which is preliminary data.</text>
</comment>
<gene>
    <name evidence="2" type="ORF">BP5553_08593</name>
</gene>
<evidence type="ECO:0000259" key="1">
    <source>
        <dbReference type="Pfam" id="PF24968"/>
    </source>
</evidence>
<dbReference type="EMBL" id="NPIC01000009">
    <property type="protein sequence ID" value="RDL33154.1"/>
    <property type="molecule type" value="Genomic_DNA"/>
</dbReference>
<evidence type="ECO:0000313" key="2">
    <source>
        <dbReference type="EMBL" id="RDL33154.1"/>
    </source>
</evidence>
<dbReference type="OrthoDB" id="3527137at2759"/>
<keyword evidence="3" id="KW-1185">Reference proteome</keyword>
<name>A0A370TEN4_9HELO</name>
<dbReference type="GeneID" id="43601442"/>
<protein>
    <recommendedName>
        <fullName evidence="1">DUF7770 domain-containing protein</fullName>
    </recommendedName>
</protein>
<dbReference type="InterPro" id="IPR056672">
    <property type="entry name" value="DUF7770"/>
</dbReference>
<reference evidence="2 3" key="1">
    <citation type="journal article" date="2018" name="IMA Fungus">
        <title>IMA Genome-F 9: Draft genome sequence of Annulohypoxylon stygium, Aspergillus mulundensis, Berkeleyomyces basicola (syn. Thielaviopsis basicola), Ceratocystis smalleyi, two Cercospora beticola strains, Coleophoma cylindrospora, Fusarium fracticaudum, Phialophora cf. hyalina, and Morchella septimelata.</title>
        <authorList>
            <person name="Wingfield B.D."/>
            <person name="Bills G.F."/>
            <person name="Dong Y."/>
            <person name="Huang W."/>
            <person name="Nel W.J."/>
            <person name="Swalarsk-Parry B.S."/>
            <person name="Vaghefi N."/>
            <person name="Wilken P.M."/>
            <person name="An Z."/>
            <person name="de Beer Z.W."/>
            <person name="De Vos L."/>
            <person name="Chen L."/>
            <person name="Duong T.A."/>
            <person name="Gao Y."/>
            <person name="Hammerbacher A."/>
            <person name="Kikkert J.R."/>
            <person name="Li Y."/>
            <person name="Li H."/>
            <person name="Li K."/>
            <person name="Li Q."/>
            <person name="Liu X."/>
            <person name="Ma X."/>
            <person name="Naidoo K."/>
            <person name="Pethybridge S.J."/>
            <person name="Sun J."/>
            <person name="Steenkamp E.T."/>
            <person name="van der Nest M.A."/>
            <person name="van Wyk S."/>
            <person name="Wingfield M.J."/>
            <person name="Xiong C."/>
            <person name="Yue Q."/>
            <person name="Zhang X."/>
        </authorList>
    </citation>
    <scope>NUCLEOTIDE SEQUENCE [LARGE SCALE GENOMIC DNA]</scope>
    <source>
        <strain evidence="2 3">BP 5553</strain>
    </source>
</reference>